<dbReference type="HOGENOM" id="CLU_038781_0_0_2"/>
<keyword evidence="3" id="KW-1185">Reference proteome</keyword>
<dbReference type="AlphaFoldDB" id="A0A0E3QRC9"/>
<organism evidence="2 3">
    <name type="scientific">Methanosarcina barkeri MS</name>
    <dbReference type="NCBI Taxonomy" id="1434108"/>
    <lineage>
        <taxon>Archaea</taxon>
        <taxon>Methanobacteriati</taxon>
        <taxon>Methanobacteriota</taxon>
        <taxon>Stenosarchaea group</taxon>
        <taxon>Methanomicrobia</taxon>
        <taxon>Methanosarcinales</taxon>
        <taxon>Methanosarcinaceae</taxon>
        <taxon>Methanosarcina</taxon>
    </lineage>
</organism>
<evidence type="ECO:0008006" key="4">
    <source>
        <dbReference type="Google" id="ProtNLM"/>
    </source>
</evidence>
<dbReference type="RefSeq" id="WP_176722075.1">
    <property type="nucleotide sequence ID" value="NZ_CP009528.1"/>
</dbReference>
<dbReference type="KEGG" id="mby:MSBRM_0336"/>
<feature type="region of interest" description="Disordered" evidence="1">
    <location>
        <begin position="51"/>
        <end position="76"/>
    </location>
</feature>
<sequence>MHIMDTKALKGIVCVLLVVAILSIACTGAENENSSVPATEEVQSKVGVSASSSASSSSWDSASSSSSSSSWSSGGSSASSSSYAGDYFPEFQKVRVDPAYKQLELEPGDRENFIVTVENKDNKTIELKPKSVIPPYTENFINESWIRISPSEGTLKPGEKQEFQVEVNIPKDADFGNYAVLLSFTEKVPEGDVAGSPNFPGTMQMNLNLWVKPSVQILAPYVNDLVEAGKDYTYEIKLKNTGNKDIAISPELTEGGIISADAGFSAGMSQQVFGDDALRVEAPEKIKAGQTAIVKLELAVPADAKGSYRGSFDLNIDDPGIRECEERISLNFRILPVPGKPYENTFEAGTDGPITLDIKANQYDYGLYTTGGNQNLKPSFNVSLTDPSGNEVTPTLVNTKCSGSINIVDDTYPQMSYSLPYISSRVTSNMETRYQGNYQGGTTTFVETYTTPGAAGKWTLSIFPKNTESFDYTVTIGDAEK</sequence>
<dbReference type="InterPro" id="IPR013783">
    <property type="entry name" value="Ig-like_fold"/>
</dbReference>
<proteinExistence type="predicted"/>
<dbReference type="EMBL" id="CP009528">
    <property type="protein sequence ID" value="AKB53334.1"/>
    <property type="molecule type" value="Genomic_DNA"/>
</dbReference>
<accession>A0A0E3QRC9</accession>
<reference evidence="2 3" key="1">
    <citation type="submission" date="2014-07" db="EMBL/GenBank/DDBJ databases">
        <title>Methanogenic archaea and the global carbon cycle.</title>
        <authorList>
            <person name="Henriksen J.R."/>
            <person name="Luke J."/>
            <person name="Reinhart S."/>
            <person name="Benedict M.N."/>
            <person name="Youngblut N.D."/>
            <person name="Metcalf M.E."/>
            <person name="Whitaker R.J."/>
            <person name="Metcalf W.W."/>
        </authorList>
    </citation>
    <scope>NUCLEOTIDE SEQUENCE [LARGE SCALE GENOMIC DNA]</scope>
    <source>
        <strain evidence="2 3">MS</strain>
    </source>
</reference>
<evidence type="ECO:0000313" key="3">
    <source>
        <dbReference type="Proteomes" id="UP000033033"/>
    </source>
</evidence>
<protein>
    <recommendedName>
        <fullName evidence="4">NPCBM-associated, NEW3 domain of alpha-galactosidase</fullName>
    </recommendedName>
</protein>
<evidence type="ECO:0000313" key="2">
    <source>
        <dbReference type="EMBL" id="AKB53334.1"/>
    </source>
</evidence>
<dbReference type="PROSITE" id="PS51257">
    <property type="entry name" value="PROKAR_LIPOPROTEIN"/>
    <property type="match status" value="1"/>
</dbReference>
<dbReference type="Gene3D" id="2.60.40.10">
    <property type="entry name" value="Immunoglobulins"/>
    <property type="match status" value="1"/>
</dbReference>
<name>A0A0E3QRC9_METBA</name>
<dbReference type="PATRIC" id="fig|1434108.4.peg.389"/>
<dbReference type="GeneID" id="60340003"/>
<gene>
    <name evidence="2" type="ORF">MSBRM_0336</name>
</gene>
<dbReference type="Proteomes" id="UP000033033">
    <property type="component" value="Chromosome"/>
</dbReference>
<evidence type="ECO:0000256" key="1">
    <source>
        <dbReference type="SAM" id="MobiDB-lite"/>
    </source>
</evidence>